<keyword evidence="3" id="KW-0804">Transcription</keyword>
<dbReference type="InterPro" id="IPR035500">
    <property type="entry name" value="NHR-like_dom_sf"/>
</dbReference>
<keyword evidence="4" id="KW-0675">Receptor</keyword>
<comment type="caution">
    <text evidence="7">The sequence shown here is derived from an EMBL/GenBank/DDBJ whole genome shotgun (WGS) entry which is preliminary data.</text>
</comment>
<evidence type="ECO:0000256" key="5">
    <source>
        <dbReference type="ARBA" id="ARBA00023242"/>
    </source>
</evidence>
<keyword evidence="5" id="KW-0539">Nucleus</keyword>
<evidence type="ECO:0000256" key="3">
    <source>
        <dbReference type="ARBA" id="ARBA00023163"/>
    </source>
</evidence>
<keyword evidence="1" id="KW-0805">Transcription regulation</keyword>
<dbReference type="PANTHER" id="PTHR48092">
    <property type="entry name" value="KNIRPS-RELATED PROTEIN-RELATED"/>
    <property type="match status" value="1"/>
</dbReference>
<evidence type="ECO:0000256" key="2">
    <source>
        <dbReference type="ARBA" id="ARBA00023125"/>
    </source>
</evidence>
<dbReference type="GO" id="GO:0042562">
    <property type="term" value="F:hormone binding"/>
    <property type="evidence" value="ECO:0007669"/>
    <property type="project" value="UniProtKB-ARBA"/>
</dbReference>
<evidence type="ECO:0000313" key="8">
    <source>
        <dbReference type="Proteomes" id="UP000579812"/>
    </source>
</evidence>
<reference evidence="7 8" key="1">
    <citation type="submission" date="2020-04" db="EMBL/GenBank/DDBJ databases">
        <title>Chromosome-level genome assembly of a cyprinid fish Onychostoma macrolepis by integration of Nanopore Sequencing, Bionano and Hi-C technology.</title>
        <authorList>
            <person name="Wang D."/>
        </authorList>
    </citation>
    <scope>NUCLEOTIDE SEQUENCE [LARGE SCALE GENOMIC DNA]</scope>
    <source>
        <strain evidence="7">SWU-2019</strain>
        <tissue evidence="7">Muscle</tissue>
    </source>
</reference>
<proteinExistence type="predicted"/>
<dbReference type="Proteomes" id="UP000579812">
    <property type="component" value="Unassembled WGS sequence"/>
</dbReference>
<dbReference type="EMBL" id="JAAMOB010000008">
    <property type="protein sequence ID" value="KAF4109690.1"/>
    <property type="molecule type" value="Genomic_DNA"/>
</dbReference>
<gene>
    <name evidence="7" type="ORF">G5714_008942</name>
</gene>
<keyword evidence="8" id="KW-1185">Reference proteome</keyword>
<evidence type="ECO:0000259" key="6">
    <source>
        <dbReference type="PROSITE" id="PS51843"/>
    </source>
</evidence>
<dbReference type="Gene3D" id="1.10.565.10">
    <property type="entry name" value="Retinoid X Receptor"/>
    <property type="match status" value="1"/>
</dbReference>
<evidence type="ECO:0000313" key="7">
    <source>
        <dbReference type="EMBL" id="KAF4109690.1"/>
    </source>
</evidence>
<dbReference type="AlphaFoldDB" id="A0A7J6CR17"/>
<evidence type="ECO:0000256" key="4">
    <source>
        <dbReference type="ARBA" id="ARBA00023170"/>
    </source>
</evidence>
<keyword evidence="2" id="KW-0238">DNA-binding</keyword>
<dbReference type="PROSITE" id="PS51843">
    <property type="entry name" value="NR_LBD"/>
    <property type="match status" value="1"/>
</dbReference>
<dbReference type="InterPro" id="IPR050200">
    <property type="entry name" value="Nuclear_hormone_rcpt_NR3"/>
</dbReference>
<organism evidence="7 8">
    <name type="scientific">Onychostoma macrolepis</name>
    <dbReference type="NCBI Taxonomy" id="369639"/>
    <lineage>
        <taxon>Eukaryota</taxon>
        <taxon>Metazoa</taxon>
        <taxon>Chordata</taxon>
        <taxon>Craniata</taxon>
        <taxon>Vertebrata</taxon>
        <taxon>Euteleostomi</taxon>
        <taxon>Actinopterygii</taxon>
        <taxon>Neopterygii</taxon>
        <taxon>Teleostei</taxon>
        <taxon>Ostariophysi</taxon>
        <taxon>Cypriniformes</taxon>
        <taxon>Cyprinidae</taxon>
        <taxon>Acrossocheilinae</taxon>
        <taxon>Onychostoma</taxon>
    </lineage>
</organism>
<protein>
    <recommendedName>
        <fullName evidence="6">NR LBD domain-containing protein</fullName>
    </recommendedName>
</protein>
<dbReference type="GO" id="GO:0003677">
    <property type="term" value="F:DNA binding"/>
    <property type="evidence" value="ECO:0007669"/>
    <property type="project" value="UniProtKB-KW"/>
</dbReference>
<dbReference type="GO" id="GO:0033993">
    <property type="term" value="P:response to lipid"/>
    <property type="evidence" value="ECO:0007669"/>
    <property type="project" value="UniProtKB-ARBA"/>
</dbReference>
<sequence length="105" mass="12102">MKAINFLNQDIHGLTNVTQLEQLNKRYWYVCQDYTEYKYPHQPKRFPEIMMCLPEIRCIAGKLVNIPLEQLPLLFKAVLHSCKSSLNNFRTSSSPCVTKGTAPAN</sequence>
<evidence type="ECO:0000256" key="1">
    <source>
        <dbReference type="ARBA" id="ARBA00023015"/>
    </source>
</evidence>
<feature type="domain" description="NR LBD" evidence="6">
    <location>
        <begin position="1"/>
        <end position="89"/>
    </location>
</feature>
<dbReference type="SUPFAM" id="SSF48508">
    <property type="entry name" value="Nuclear receptor ligand-binding domain"/>
    <property type="match status" value="1"/>
</dbReference>
<accession>A0A7J6CR17</accession>
<dbReference type="InterPro" id="IPR000536">
    <property type="entry name" value="Nucl_hrmn_rcpt_lig-bd"/>
</dbReference>
<name>A0A7J6CR17_9TELE</name>